<keyword evidence="3" id="KW-0809">Transit peptide</keyword>
<evidence type="ECO:0000256" key="7">
    <source>
        <dbReference type="ARBA" id="ARBA00035190"/>
    </source>
</evidence>
<keyword evidence="4" id="KW-0689">Ribosomal protein</keyword>
<sequence>MNKLIWGRRYLSTSTSTPLKNVHAGAILSRVPQVTADMSEFEKKFYKYQDELQRRLMWTFPRWFYFKKGTVAEREFAQAQTYPIQARRGVWFPQGKPEIRHGRDRRFKEVIVLPKFGSSDKSDQAPESREENLDDASRPINPMPRITEADKSDNKLSLERSLSRTLYLLVKQNNSWKFPAFEVADDSKPLHLVAEDGLKSLGGDKLNIWTVSNTPTALIKFSKGKIVSDMGEDGVREYLIKSHIVAGDFKLNKIQGCQEYKWLTREEIQELTDPEYFAKVDCLLSKV</sequence>
<dbReference type="GeneID" id="70234279"/>
<comment type="caution">
    <text evidence="10">The sequence shown here is derived from an EMBL/GenBank/DDBJ whole genome shotgun (WGS) entry which is preliminary data.</text>
</comment>
<proteinExistence type="inferred from homology"/>
<evidence type="ECO:0000256" key="8">
    <source>
        <dbReference type="SAM" id="MobiDB-lite"/>
    </source>
</evidence>
<evidence type="ECO:0000313" key="10">
    <source>
        <dbReference type="EMBL" id="KAH3668558.1"/>
    </source>
</evidence>
<evidence type="ECO:0000256" key="5">
    <source>
        <dbReference type="ARBA" id="ARBA00023128"/>
    </source>
</evidence>
<accession>A0A9P8PA95</accession>
<dbReference type="PANTHER" id="PTHR13124:SF12">
    <property type="entry name" value="LARGE RIBOSOMAL SUBUNIT PROTEIN ML46"/>
    <property type="match status" value="1"/>
</dbReference>
<evidence type="ECO:0000313" key="11">
    <source>
        <dbReference type="Proteomes" id="UP000769157"/>
    </source>
</evidence>
<comment type="subcellular location">
    <subcellularLocation>
        <location evidence="1">Mitochondrion</location>
    </subcellularLocation>
</comment>
<reference evidence="10" key="1">
    <citation type="journal article" date="2021" name="Open Biol.">
        <title>Shared evolutionary footprints suggest mitochondrial oxidative damage underlies multiple complex I losses in fungi.</title>
        <authorList>
            <person name="Schikora-Tamarit M.A."/>
            <person name="Marcet-Houben M."/>
            <person name="Nosek J."/>
            <person name="Gabaldon T."/>
        </authorList>
    </citation>
    <scope>NUCLEOTIDE SEQUENCE</scope>
    <source>
        <strain evidence="10">CBS6075</strain>
    </source>
</reference>
<feature type="region of interest" description="Disordered" evidence="8">
    <location>
        <begin position="117"/>
        <end position="152"/>
    </location>
</feature>
<evidence type="ECO:0000259" key="9">
    <source>
        <dbReference type="Pfam" id="PF11788"/>
    </source>
</evidence>
<feature type="domain" description="Large ribosomal subunit protein mL46 N-terminal" evidence="9">
    <location>
        <begin position="21"/>
        <end position="150"/>
    </location>
</feature>
<evidence type="ECO:0000256" key="6">
    <source>
        <dbReference type="ARBA" id="ARBA00023274"/>
    </source>
</evidence>
<dbReference type="InterPro" id="IPR040008">
    <property type="entry name" value="Ribosomal_mL46"/>
</dbReference>
<name>A0A9P8PA95_9ASCO</name>
<keyword evidence="11" id="KW-1185">Reference proteome</keyword>
<dbReference type="RefSeq" id="XP_046062972.1">
    <property type="nucleotide sequence ID" value="XM_046203169.1"/>
</dbReference>
<dbReference type="Proteomes" id="UP000769157">
    <property type="component" value="Unassembled WGS sequence"/>
</dbReference>
<dbReference type="GO" id="GO:0005762">
    <property type="term" value="C:mitochondrial large ribosomal subunit"/>
    <property type="evidence" value="ECO:0007669"/>
    <property type="project" value="TreeGrafter"/>
</dbReference>
<reference evidence="10" key="2">
    <citation type="submission" date="2021-01" db="EMBL/GenBank/DDBJ databases">
        <authorList>
            <person name="Schikora-Tamarit M.A."/>
        </authorList>
    </citation>
    <scope>NUCLEOTIDE SEQUENCE</scope>
    <source>
        <strain evidence="10">CBS6075</strain>
    </source>
</reference>
<dbReference type="CDD" id="cd04661">
    <property type="entry name" value="NUDIX_MRP_L46"/>
    <property type="match status" value="1"/>
</dbReference>
<dbReference type="PANTHER" id="PTHR13124">
    <property type="entry name" value="39S RIBOSOMAL PROTEIN L46, MITOCHONDRIAL PRECURSOR-RELATED"/>
    <property type="match status" value="1"/>
</dbReference>
<evidence type="ECO:0000256" key="1">
    <source>
        <dbReference type="ARBA" id="ARBA00004173"/>
    </source>
</evidence>
<protein>
    <recommendedName>
        <fullName evidence="7">Large ribosomal subunit protein mL46</fullName>
    </recommendedName>
</protein>
<dbReference type="Gene3D" id="3.90.79.10">
    <property type="entry name" value="Nucleoside Triphosphate Pyrophosphohydrolase"/>
    <property type="match status" value="1"/>
</dbReference>
<feature type="compositionally biased region" description="Basic and acidic residues" evidence="8">
    <location>
        <begin position="118"/>
        <end position="137"/>
    </location>
</feature>
<evidence type="ECO:0000256" key="3">
    <source>
        <dbReference type="ARBA" id="ARBA00022946"/>
    </source>
</evidence>
<dbReference type="EMBL" id="JAEUBE010000158">
    <property type="protein sequence ID" value="KAH3668558.1"/>
    <property type="molecule type" value="Genomic_DNA"/>
</dbReference>
<evidence type="ECO:0000256" key="4">
    <source>
        <dbReference type="ARBA" id="ARBA00022980"/>
    </source>
</evidence>
<comment type="similarity">
    <text evidence="2">Belongs to the mitochondrion-specific ribosomal protein mL46 family.</text>
</comment>
<keyword evidence="5" id="KW-0496">Mitochondrion</keyword>
<dbReference type="AlphaFoldDB" id="A0A9P8PA95"/>
<dbReference type="InterPro" id="IPR021757">
    <property type="entry name" value="Ribosomal_mL46_N"/>
</dbReference>
<dbReference type="OrthoDB" id="414075at2759"/>
<dbReference type="Pfam" id="PF11788">
    <property type="entry name" value="MRP-L46"/>
    <property type="match status" value="1"/>
</dbReference>
<evidence type="ECO:0000256" key="2">
    <source>
        <dbReference type="ARBA" id="ARBA00009070"/>
    </source>
</evidence>
<dbReference type="InterPro" id="IPR033650">
    <property type="entry name" value="Ribosomal_mL46_NUDIX"/>
</dbReference>
<organism evidence="10 11">
    <name type="scientific">Ogataea philodendri</name>
    <dbReference type="NCBI Taxonomy" id="1378263"/>
    <lineage>
        <taxon>Eukaryota</taxon>
        <taxon>Fungi</taxon>
        <taxon>Dikarya</taxon>
        <taxon>Ascomycota</taxon>
        <taxon>Saccharomycotina</taxon>
        <taxon>Pichiomycetes</taxon>
        <taxon>Pichiales</taxon>
        <taxon>Pichiaceae</taxon>
        <taxon>Ogataea</taxon>
    </lineage>
</organism>
<keyword evidence="6" id="KW-0687">Ribonucleoprotein</keyword>
<gene>
    <name evidence="10" type="ORF">OGAPHI_002312</name>
</gene>
<dbReference type="GO" id="GO:0003735">
    <property type="term" value="F:structural constituent of ribosome"/>
    <property type="evidence" value="ECO:0007669"/>
    <property type="project" value="InterPro"/>
</dbReference>